<evidence type="ECO:0000313" key="3">
    <source>
        <dbReference type="Proteomes" id="UP000019141"/>
    </source>
</evidence>
<keyword evidence="1" id="KW-0812">Transmembrane</keyword>
<keyword evidence="3" id="KW-1185">Reference proteome</keyword>
<organism evidence="2 3">
    <name type="scientific">Entotheonella factor</name>
    <dbReference type="NCBI Taxonomy" id="1429438"/>
    <lineage>
        <taxon>Bacteria</taxon>
        <taxon>Pseudomonadati</taxon>
        <taxon>Nitrospinota/Tectimicrobiota group</taxon>
        <taxon>Candidatus Tectimicrobiota</taxon>
        <taxon>Candidatus Entotheonellia</taxon>
        <taxon>Candidatus Entotheonellales</taxon>
        <taxon>Candidatus Entotheonellaceae</taxon>
        <taxon>Candidatus Entotheonella</taxon>
    </lineage>
</organism>
<gene>
    <name evidence="2" type="ORF">ETSY1_39880</name>
</gene>
<comment type="caution">
    <text evidence="2">The sequence shown here is derived from an EMBL/GenBank/DDBJ whole genome shotgun (WGS) entry which is preliminary data.</text>
</comment>
<accession>W4L613</accession>
<sequence length="106" mass="11545">MIGTFGSVIFLVRDFINLEDESRTTLSAYLLKPILGMFLAIAVFIVDILGHATISSASILQIRHETLYVLALAAGLLSEQTYAVVSSRAQMALRNMQERDAGQSAV</sequence>
<dbReference type="AlphaFoldDB" id="W4L613"/>
<evidence type="ECO:0000313" key="2">
    <source>
        <dbReference type="EMBL" id="ETW93289.1"/>
    </source>
</evidence>
<dbReference type="Proteomes" id="UP000019141">
    <property type="component" value="Unassembled WGS sequence"/>
</dbReference>
<evidence type="ECO:0000256" key="1">
    <source>
        <dbReference type="SAM" id="Phobius"/>
    </source>
</evidence>
<keyword evidence="1" id="KW-0472">Membrane</keyword>
<keyword evidence="1" id="KW-1133">Transmembrane helix</keyword>
<name>W4L613_ENTF1</name>
<feature type="transmembrane region" description="Helical" evidence="1">
    <location>
        <begin position="34"/>
        <end position="54"/>
    </location>
</feature>
<dbReference type="HOGENOM" id="CLU_2218245_0_0_7"/>
<proteinExistence type="predicted"/>
<reference evidence="2 3" key="1">
    <citation type="journal article" date="2014" name="Nature">
        <title>An environmental bacterial taxon with a large and distinct metabolic repertoire.</title>
        <authorList>
            <person name="Wilson M.C."/>
            <person name="Mori T."/>
            <person name="Ruckert C."/>
            <person name="Uria A.R."/>
            <person name="Helf M.J."/>
            <person name="Takada K."/>
            <person name="Gernert C."/>
            <person name="Steffens U.A."/>
            <person name="Heycke N."/>
            <person name="Schmitt S."/>
            <person name="Rinke C."/>
            <person name="Helfrich E.J."/>
            <person name="Brachmann A.O."/>
            <person name="Gurgui C."/>
            <person name="Wakimoto T."/>
            <person name="Kracht M."/>
            <person name="Crusemann M."/>
            <person name="Hentschel U."/>
            <person name="Abe I."/>
            <person name="Matsunaga S."/>
            <person name="Kalinowski J."/>
            <person name="Takeyama H."/>
            <person name="Piel J."/>
        </authorList>
    </citation>
    <scope>NUCLEOTIDE SEQUENCE [LARGE SCALE GENOMIC DNA]</scope>
    <source>
        <strain evidence="3">TSY1</strain>
    </source>
</reference>
<protein>
    <submittedName>
        <fullName evidence="2">Uncharacterized protein</fullName>
    </submittedName>
</protein>
<dbReference type="EMBL" id="AZHW01001265">
    <property type="protein sequence ID" value="ETW93289.1"/>
    <property type="molecule type" value="Genomic_DNA"/>
</dbReference>